<sequence length="155" mass="18318">MPRERSGSQLNSILPIPIELNDGETLESHTKDHLSHITDVLVGEYHLIKGEWGSQYFVWQIKITLNDHEFSSIILYKRFSEILQFYNDLEKYYEENNEAQHIPTPPSKDVMSLERLLMSKSWLEERRRGLQWFLSRVLLDPVIQKCPVTKEFVLS</sequence>
<evidence type="ECO:0000259" key="10">
    <source>
        <dbReference type="PROSITE" id="PS50195"/>
    </source>
</evidence>
<reference evidence="11" key="1">
    <citation type="journal article" date="2022" name="DNA Res.">
        <title>Genome analysis of five recently described species of the CUG-Ser clade uncovers Candida theae as a new hybrid lineage with pathogenic potential in the Candida parapsilosis species complex.</title>
        <authorList>
            <person name="Mixao V."/>
            <person name="Del Olmo V."/>
            <person name="Hegedusova E."/>
            <person name="Saus E."/>
            <person name="Pryszcz L."/>
            <person name="Cillingova A."/>
            <person name="Nosek J."/>
            <person name="Gabaldon T."/>
        </authorList>
    </citation>
    <scope>NUCLEOTIDE SEQUENCE</scope>
    <source>
        <strain evidence="11">CBS 10844</strain>
    </source>
</reference>
<dbReference type="GO" id="GO:0005774">
    <property type="term" value="C:vacuolar membrane"/>
    <property type="evidence" value="ECO:0007669"/>
    <property type="project" value="UniProtKB-SubCell"/>
</dbReference>
<keyword evidence="12" id="KW-1185">Reference proteome</keyword>
<comment type="subcellular location">
    <subcellularLocation>
        <location evidence="2">Endosome membrane</location>
        <topology evidence="2">Peripheral membrane protein</topology>
    </subcellularLocation>
    <subcellularLocation>
        <location evidence="1">Vacuole membrane</location>
        <topology evidence="1">Peripheral membrane protein</topology>
    </subcellularLocation>
</comment>
<proteinExistence type="inferred from homology"/>
<evidence type="ECO:0000256" key="2">
    <source>
        <dbReference type="ARBA" id="ARBA00004481"/>
    </source>
</evidence>
<evidence type="ECO:0000256" key="4">
    <source>
        <dbReference type="ARBA" id="ARBA00022554"/>
    </source>
</evidence>
<keyword evidence="6" id="KW-0472">Membrane</keyword>
<dbReference type="PROSITE" id="PS50195">
    <property type="entry name" value="PX"/>
    <property type="match status" value="1"/>
</dbReference>
<dbReference type="CDD" id="cd07280">
    <property type="entry name" value="PX_YPT35"/>
    <property type="match status" value="1"/>
</dbReference>
<evidence type="ECO:0000256" key="8">
    <source>
        <dbReference type="ARBA" id="ARBA00033774"/>
    </source>
</evidence>
<evidence type="ECO:0000256" key="7">
    <source>
        <dbReference type="ARBA" id="ARBA00033728"/>
    </source>
</evidence>
<dbReference type="GeneID" id="73381475"/>
<protein>
    <recommendedName>
        <fullName evidence="8">Endosomal/vacuolar adapter protein YPT35</fullName>
    </recommendedName>
    <alternativeName>
        <fullName evidence="9">PX domain-containing protein YPT35</fullName>
    </alternativeName>
</protein>
<evidence type="ECO:0000313" key="11">
    <source>
        <dbReference type="EMBL" id="KAI3403272.1"/>
    </source>
</evidence>
<gene>
    <name evidence="11" type="ORF">KGF56_003860</name>
</gene>
<comment type="caution">
    <text evidence="11">The sequence shown here is derived from an EMBL/GenBank/DDBJ whole genome shotgun (WGS) entry which is preliminary data.</text>
</comment>
<organism evidence="11 12">
    <name type="scientific">Candida oxycetoniae</name>
    <dbReference type="NCBI Taxonomy" id="497107"/>
    <lineage>
        <taxon>Eukaryota</taxon>
        <taxon>Fungi</taxon>
        <taxon>Dikarya</taxon>
        <taxon>Ascomycota</taxon>
        <taxon>Saccharomycotina</taxon>
        <taxon>Pichiomycetes</taxon>
        <taxon>Debaryomycetaceae</taxon>
        <taxon>Candida/Lodderomyces clade</taxon>
        <taxon>Candida</taxon>
    </lineage>
</organism>
<feature type="domain" description="PX" evidence="10">
    <location>
        <begin position="37"/>
        <end position="155"/>
    </location>
</feature>
<evidence type="ECO:0000256" key="5">
    <source>
        <dbReference type="ARBA" id="ARBA00022753"/>
    </source>
</evidence>
<name>A0AAI9SUQ4_9ASCO</name>
<dbReference type="Gene3D" id="3.30.1520.10">
    <property type="entry name" value="Phox-like domain"/>
    <property type="match status" value="1"/>
</dbReference>
<evidence type="ECO:0000256" key="1">
    <source>
        <dbReference type="ARBA" id="ARBA00004148"/>
    </source>
</evidence>
<dbReference type="AlphaFoldDB" id="A0AAI9SUQ4"/>
<dbReference type="EMBL" id="JAHUZD010000128">
    <property type="protein sequence ID" value="KAI3403272.1"/>
    <property type="molecule type" value="Genomic_DNA"/>
</dbReference>
<dbReference type="SUPFAM" id="SSF64268">
    <property type="entry name" value="PX domain"/>
    <property type="match status" value="1"/>
</dbReference>
<dbReference type="GO" id="GO:0032266">
    <property type="term" value="F:phosphatidylinositol-3-phosphate binding"/>
    <property type="evidence" value="ECO:0007669"/>
    <property type="project" value="InterPro"/>
</dbReference>
<evidence type="ECO:0000256" key="6">
    <source>
        <dbReference type="ARBA" id="ARBA00023136"/>
    </source>
</evidence>
<dbReference type="SMART" id="SM00312">
    <property type="entry name" value="PX"/>
    <property type="match status" value="1"/>
</dbReference>
<dbReference type="GO" id="GO:0010008">
    <property type="term" value="C:endosome membrane"/>
    <property type="evidence" value="ECO:0007669"/>
    <property type="project" value="UniProtKB-SubCell"/>
</dbReference>
<evidence type="ECO:0000313" key="12">
    <source>
        <dbReference type="Proteomes" id="UP001202479"/>
    </source>
</evidence>
<keyword evidence="5" id="KW-0967">Endosome</keyword>
<comment type="function">
    <text evidence="7">Recruits the lipid transfer protein VPS13 to endosomal and vacuolar membranes.</text>
</comment>
<dbReference type="Pfam" id="PF00787">
    <property type="entry name" value="PX"/>
    <property type="match status" value="1"/>
</dbReference>
<dbReference type="InterPro" id="IPR001683">
    <property type="entry name" value="PX_dom"/>
</dbReference>
<comment type="similarity">
    <text evidence="3">Belongs to the YPT35 family.</text>
</comment>
<evidence type="ECO:0000256" key="9">
    <source>
        <dbReference type="ARBA" id="ARBA00033785"/>
    </source>
</evidence>
<dbReference type="InterPro" id="IPR036871">
    <property type="entry name" value="PX_dom_sf"/>
</dbReference>
<dbReference type="RefSeq" id="XP_049179019.1">
    <property type="nucleotide sequence ID" value="XM_049325237.1"/>
</dbReference>
<dbReference type="InterPro" id="IPR037917">
    <property type="entry name" value="Ypt35_PX"/>
</dbReference>
<dbReference type="Proteomes" id="UP001202479">
    <property type="component" value="Unassembled WGS sequence"/>
</dbReference>
<keyword evidence="4" id="KW-0926">Vacuole</keyword>
<accession>A0AAI9SUQ4</accession>
<evidence type="ECO:0000256" key="3">
    <source>
        <dbReference type="ARBA" id="ARBA00007426"/>
    </source>
</evidence>